<dbReference type="PANTHER" id="PTHR42909:SF1">
    <property type="entry name" value="CARBOHYDRATE KINASE PFKB DOMAIN-CONTAINING PROTEIN"/>
    <property type="match status" value="1"/>
</dbReference>
<protein>
    <submittedName>
        <fullName evidence="8">Pseudouridine-metabolizing bifunctional protein C1861.05-like</fullName>
    </submittedName>
</protein>
<dbReference type="OrthoDB" id="198885at2759"/>
<reference evidence="8" key="1">
    <citation type="submission" date="2025-08" db="UniProtKB">
        <authorList>
            <consortium name="RefSeq"/>
        </authorList>
    </citation>
    <scope>IDENTIFICATION</scope>
    <source>
        <strain evidence="8">Airmid</strain>
    </source>
</reference>
<keyword evidence="2" id="KW-0378">Hydrolase</keyword>
<dbReference type="InParanoid" id="A0A6P6XVX2"/>
<dbReference type="SUPFAM" id="SSF110581">
    <property type="entry name" value="Indigoidine synthase A-like"/>
    <property type="match status" value="1"/>
</dbReference>
<dbReference type="KEGG" id="dpte:113791544"/>
<keyword evidence="3" id="KW-0464">Manganese</keyword>
<keyword evidence="4" id="KW-0456">Lyase</keyword>
<evidence type="ECO:0000256" key="2">
    <source>
        <dbReference type="ARBA" id="ARBA00022801"/>
    </source>
</evidence>
<dbReference type="GO" id="GO:0005737">
    <property type="term" value="C:cytoplasm"/>
    <property type="evidence" value="ECO:0007669"/>
    <property type="project" value="TreeGrafter"/>
</dbReference>
<dbReference type="InterPro" id="IPR029056">
    <property type="entry name" value="Ribokinase-like"/>
</dbReference>
<dbReference type="RefSeq" id="XP_027197138.1">
    <property type="nucleotide sequence ID" value="XM_027341337.1"/>
</dbReference>
<evidence type="ECO:0000259" key="6">
    <source>
        <dbReference type="Pfam" id="PF00294"/>
    </source>
</evidence>
<organism evidence="7 8">
    <name type="scientific">Dermatophagoides pteronyssinus</name>
    <name type="common">European house dust mite</name>
    <dbReference type="NCBI Taxonomy" id="6956"/>
    <lineage>
        <taxon>Eukaryota</taxon>
        <taxon>Metazoa</taxon>
        <taxon>Ecdysozoa</taxon>
        <taxon>Arthropoda</taxon>
        <taxon>Chelicerata</taxon>
        <taxon>Arachnida</taxon>
        <taxon>Acari</taxon>
        <taxon>Acariformes</taxon>
        <taxon>Sarcoptiformes</taxon>
        <taxon>Astigmata</taxon>
        <taxon>Psoroptidia</taxon>
        <taxon>Analgoidea</taxon>
        <taxon>Pyroglyphidae</taxon>
        <taxon>Dermatophagoidinae</taxon>
        <taxon>Dermatophagoides</taxon>
    </lineage>
</organism>
<dbReference type="InterPro" id="IPR022830">
    <property type="entry name" value="Indigdn_synthA-like"/>
</dbReference>
<evidence type="ECO:0000256" key="1">
    <source>
        <dbReference type="ARBA" id="ARBA00022723"/>
    </source>
</evidence>
<dbReference type="Proteomes" id="UP000515146">
    <property type="component" value="Unplaced"/>
</dbReference>
<dbReference type="GO" id="GO:0046872">
    <property type="term" value="F:metal ion binding"/>
    <property type="evidence" value="ECO:0007669"/>
    <property type="project" value="UniProtKB-KW"/>
</dbReference>
<dbReference type="AlphaFoldDB" id="A0A6P6XVX2"/>
<dbReference type="SUPFAM" id="SSF53613">
    <property type="entry name" value="Ribokinase-like"/>
    <property type="match status" value="1"/>
</dbReference>
<keyword evidence="7" id="KW-1185">Reference proteome</keyword>
<dbReference type="OMA" id="FNCIIAT"/>
<dbReference type="Pfam" id="PF04227">
    <property type="entry name" value="Indigoidine_A"/>
    <property type="match status" value="1"/>
</dbReference>
<dbReference type="Pfam" id="PF00294">
    <property type="entry name" value="PfkB"/>
    <property type="match status" value="1"/>
</dbReference>
<evidence type="ECO:0000256" key="4">
    <source>
        <dbReference type="ARBA" id="ARBA00023239"/>
    </source>
</evidence>
<dbReference type="FunCoup" id="A0A6P6XVX2">
    <property type="interactions" value="26"/>
</dbReference>
<evidence type="ECO:0000256" key="3">
    <source>
        <dbReference type="ARBA" id="ARBA00023211"/>
    </source>
</evidence>
<name>A0A6P6XVX2_DERPT</name>
<dbReference type="GO" id="GO:0016798">
    <property type="term" value="F:hydrolase activity, acting on glycosyl bonds"/>
    <property type="evidence" value="ECO:0007669"/>
    <property type="project" value="UniProtKB-KW"/>
</dbReference>
<sequence>MILKNIHWKFITNISNVFNEKLIYTKYFPYAIRSYAKKIPNGFRPFRVTDNDTFCRTTKFNRSNRLIVLSEELYEARTNNEPIVALESTIITHGMPYPHNLQTAKNVESIIRNNGAIPATIGVIDGIIFIGLQSEQLEWLAKRGYEGPKLQTDRLSKISQGDLAAICQMKGSGGTTVSSTAYLANMVGIRVFVTGGIGGVHRGAEISMDISTDLMELSRTPICVVSAGIKSILDVEKSLEVLETNGVCVAVFDGDQTDDTNRVEFPAFYTPNSGHFVNYNFLTAKSIAELIDTRDEIGLKMAILLAVPNRTAKANEYQRQFDDALKQALEKARQEKIKGKMVTPFLLSKMSQLTNEQTLKLNQNLIENNANVGAAIAIEYSKLMACRQQTLSFSSSNVNDQSKDNKNDYYHISRFDSKKPPIVIGGSVYDIITKINSSNIQLNGSTYDGSVAATLGGVGRNIAESIQRLQQPCLLITAVGHDQPGQMIISSVASAINNQDMTNGIRLLEQLPTSSCTVIIDNDGECRLIVGDFRANQCIDKNFVFRFETELKQAPIVITDANLPTETMNYVCQQCRLSKIPVWFEPTDLNLIDKLFQINGENFDAIKFLSPNFNELQAIYEILTSGHRKDSSISRDKLSSAELIEVVNEYGSELFRHLSGLHSIIVTVDKHGIIYVGPDDALDSKMVLGPCSNLFNNNEKVPIKSVHMMQENVANVVNVSGAGDCLVGATVYGWLNQMTYRDSLRFGLKAARLSVGTFETVPKNLHTIISKTY</sequence>
<dbReference type="CDD" id="cd01941">
    <property type="entry name" value="YeiC_kinase_like"/>
    <property type="match status" value="1"/>
</dbReference>
<keyword evidence="5" id="KW-0326">Glycosidase</keyword>
<dbReference type="GO" id="GO:0004730">
    <property type="term" value="F:pseudouridylate synthase activity"/>
    <property type="evidence" value="ECO:0007669"/>
    <property type="project" value="InterPro"/>
</dbReference>
<gene>
    <name evidence="8" type="primary">LOC113791544</name>
</gene>
<dbReference type="PANTHER" id="PTHR42909">
    <property type="entry name" value="ZGC:136858"/>
    <property type="match status" value="1"/>
</dbReference>
<dbReference type="GO" id="GO:0006796">
    <property type="term" value="P:phosphate-containing compound metabolic process"/>
    <property type="evidence" value="ECO:0007669"/>
    <property type="project" value="UniProtKB-ARBA"/>
</dbReference>
<evidence type="ECO:0000313" key="8">
    <source>
        <dbReference type="RefSeq" id="XP_027197138.1"/>
    </source>
</evidence>
<evidence type="ECO:0000313" key="7">
    <source>
        <dbReference type="Proteomes" id="UP000515146"/>
    </source>
</evidence>
<accession>A0A6P6XVX2</accession>
<dbReference type="InterPro" id="IPR007342">
    <property type="entry name" value="PsuG"/>
</dbReference>
<proteinExistence type="inferred from homology"/>
<dbReference type="HAMAP" id="MF_01876">
    <property type="entry name" value="PsiMP_glycosidase"/>
    <property type="match status" value="1"/>
</dbReference>
<evidence type="ECO:0000256" key="5">
    <source>
        <dbReference type="ARBA" id="ARBA00023295"/>
    </source>
</evidence>
<feature type="domain" description="Carbohydrate kinase PfkB" evidence="6">
    <location>
        <begin position="438"/>
        <end position="761"/>
    </location>
</feature>
<dbReference type="Gene3D" id="3.40.1190.20">
    <property type="match status" value="1"/>
</dbReference>
<dbReference type="InterPro" id="IPR011611">
    <property type="entry name" value="PfkB_dom"/>
</dbReference>
<keyword evidence="1" id="KW-0479">Metal-binding</keyword>
<dbReference type="Gene3D" id="3.40.1790.10">
    <property type="entry name" value="Indigoidine synthase domain"/>
    <property type="match status" value="1"/>
</dbReference>